<dbReference type="Proteomes" id="UP000315460">
    <property type="component" value="Unassembled WGS sequence"/>
</dbReference>
<organism evidence="2 3">
    <name type="scientific">Dietzia kunjamensis subsp. schimae</name>
    <dbReference type="NCBI Taxonomy" id="498198"/>
    <lineage>
        <taxon>Bacteria</taxon>
        <taxon>Bacillati</taxon>
        <taxon>Actinomycetota</taxon>
        <taxon>Actinomycetes</taxon>
        <taxon>Mycobacteriales</taxon>
        <taxon>Dietziaceae</taxon>
        <taxon>Dietzia</taxon>
    </lineage>
</organism>
<evidence type="ECO:0000256" key="1">
    <source>
        <dbReference type="SAM" id="SignalP"/>
    </source>
</evidence>
<feature type="signal peptide" evidence="1">
    <location>
        <begin position="1"/>
        <end position="26"/>
    </location>
</feature>
<evidence type="ECO:0000313" key="2">
    <source>
        <dbReference type="EMBL" id="SMO67319.1"/>
    </source>
</evidence>
<protein>
    <submittedName>
        <fullName evidence="2">Uncharacterized protein</fullName>
    </submittedName>
</protein>
<keyword evidence="3" id="KW-1185">Reference proteome</keyword>
<evidence type="ECO:0000313" key="3">
    <source>
        <dbReference type="Proteomes" id="UP000315460"/>
    </source>
</evidence>
<sequence>MRIAPFLLPATLAVVIAGASAPIASAQDHNPFNSPSTLTLLDDTDPDTVLFEYHNQTGMTLTCRVYFYSPERASELRDIVKDLTDPVEIASDFSTYVSSNLPTPSSVGFDVAEGEKYNRAFSIGSPRPVALASRCGELGYFASPEHYLEVEFDITTESTDPPETGPIGSLDLGSVTALFGS</sequence>
<proteinExistence type="predicted"/>
<name>A0ABY1N0M9_9ACTN</name>
<gene>
    <name evidence="2" type="ORF">SAMN06265174_103269</name>
</gene>
<feature type="chain" id="PRO_5046445870" evidence="1">
    <location>
        <begin position="27"/>
        <end position="181"/>
    </location>
</feature>
<dbReference type="EMBL" id="FXTG01000003">
    <property type="protein sequence ID" value="SMO67319.1"/>
    <property type="molecule type" value="Genomic_DNA"/>
</dbReference>
<reference evidence="2 3" key="1">
    <citation type="submission" date="2017-05" db="EMBL/GenBank/DDBJ databases">
        <authorList>
            <person name="Varghese N."/>
            <person name="Submissions S."/>
        </authorList>
    </citation>
    <scope>NUCLEOTIDE SEQUENCE [LARGE SCALE GENOMIC DNA]</scope>
    <source>
        <strain evidence="2 3">DSM 45139</strain>
    </source>
</reference>
<dbReference type="RefSeq" id="WP_154829899.1">
    <property type="nucleotide sequence ID" value="NZ_BAAAQH010000012.1"/>
</dbReference>
<keyword evidence="1" id="KW-0732">Signal</keyword>
<comment type="caution">
    <text evidence="2">The sequence shown here is derived from an EMBL/GenBank/DDBJ whole genome shotgun (WGS) entry which is preliminary data.</text>
</comment>
<accession>A0ABY1N0M9</accession>